<comment type="caution">
    <text evidence="4">The sequence shown here is derived from an EMBL/GenBank/DDBJ whole genome shotgun (WGS) entry which is preliminary data.</text>
</comment>
<evidence type="ECO:0000313" key="4">
    <source>
        <dbReference type="EMBL" id="KAA6415440.1"/>
    </source>
</evidence>
<evidence type="ECO:0000256" key="2">
    <source>
        <dbReference type="ARBA" id="ARBA00023002"/>
    </source>
</evidence>
<evidence type="ECO:0000259" key="3">
    <source>
        <dbReference type="Pfam" id="PF00171"/>
    </source>
</evidence>
<dbReference type="OrthoDB" id="440325at2759"/>
<dbReference type="Pfam" id="PF00171">
    <property type="entry name" value="Aldedh"/>
    <property type="match status" value="1"/>
</dbReference>
<dbReference type="Proteomes" id="UP000324767">
    <property type="component" value="Unassembled WGS sequence"/>
</dbReference>
<comment type="similarity">
    <text evidence="1">Belongs to the aldehyde dehydrogenase family.</text>
</comment>
<reference evidence="4 5" key="1">
    <citation type="submission" date="2019-09" db="EMBL/GenBank/DDBJ databases">
        <title>The hologenome of the rock-dwelling lichen Lasallia pustulata.</title>
        <authorList>
            <person name="Greshake Tzovaras B."/>
            <person name="Segers F."/>
            <person name="Bicker A."/>
            <person name="Dal Grande F."/>
            <person name="Otte J."/>
            <person name="Hankeln T."/>
            <person name="Schmitt I."/>
            <person name="Ebersberger I."/>
        </authorList>
    </citation>
    <scope>NUCLEOTIDE SEQUENCE [LARGE SCALE GENOMIC DNA]</scope>
    <source>
        <strain evidence="4">A1-1</strain>
    </source>
</reference>
<dbReference type="InterPro" id="IPR016161">
    <property type="entry name" value="Ald_DH/histidinol_DH"/>
</dbReference>
<dbReference type="Gene3D" id="3.40.309.10">
    <property type="entry name" value="Aldehyde Dehydrogenase, Chain A, domain 2"/>
    <property type="match status" value="1"/>
</dbReference>
<evidence type="ECO:0000256" key="1">
    <source>
        <dbReference type="ARBA" id="ARBA00009986"/>
    </source>
</evidence>
<dbReference type="InterPro" id="IPR015590">
    <property type="entry name" value="Aldehyde_DH_dom"/>
</dbReference>
<name>A0A5M8Q207_9LECA</name>
<organism evidence="4 5">
    <name type="scientific">Lasallia pustulata</name>
    <dbReference type="NCBI Taxonomy" id="136370"/>
    <lineage>
        <taxon>Eukaryota</taxon>
        <taxon>Fungi</taxon>
        <taxon>Dikarya</taxon>
        <taxon>Ascomycota</taxon>
        <taxon>Pezizomycotina</taxon>
        <taxon>Lecanoromycetes</taxon>
        <taxon>OSLEUM clade</taxon>
        <taxon>Umbilicariomycetidae</taxon>
        <taxon>Umbilicariales</taxon>
        <taxon>Umbilicariaceae</taxon>
        <taxon>Lasallia</taxon>
    </lineage>
</organism>
<protein>
    <submittedName>
        <fullName evidence="4">Aldehyde dehydrogenase (NAD+)</fullName>
    </submittedName>
</protein>
<dbReference type="InterPro" id="IPR016163">
    <property type="entry name" value="Ald_DH_C"/>
</dbReference>
<dbReference type="PANTHER" id="PTHR43570">
    <property type="entry name" value="ALDEHYDE DEHYDROGENASE"/>
    <property type="match status" value="1"/>
</dbReference>
<dbReference type="SUPFAM" id="SSF53720">
    <property type="entry name" value="ALDH-like"/>
    <property type="match status" value="1"/>
</dbReference>
<proteinExistence type="inferred from homology"/>
<accession>A0A5M8Q207</accession>
<dbReference type="GO" id="GO:0005737">
    <property type="term" value="C:cytoplasm"/>
    <property type="evidence" value="ECO:0007669"/>
    <property type="project" value="TreeGrafter"/>
</dbReference>
<gene>
    <name evidence="4" type="ORF">FRX48_00155</name>
</gene>
<dbReference type="AlphaFoldDB" id="A0A5M8Q207"/>
<dbReference type="EMBL" id="VXIT01000001">
    <property type="protein sequence ID" value="KAA6415440.1"/>
    <property type="molecule type" value="Genomic_DNA"/>
</dbReference>
<dbReference type="GO" id="GO:0006081">
    <property type="term" value="P:aldehyde metabolic process"/>
    <property type="evidence" value="ECO:0007669"/>
    <property type="project" value="InterPro"/>
</dbReference>
<keyword evidence="2" id="KW-0560">Oxidoreductase</keyword>
<evidence type="ECO:0000313" key="5">
    <source>
        <dbReference type="Proteomes" id="UP000324767"/>
    </source>
</evidence>
<feature type="domain" description="Aldehyde dehydrogenase" evidence="3">
    <location>
        <begin position="8"/>
        <end position="100"/>
    </location>
</feature>
<dbReference type="GO" id="GO:0004029">
    <property type="term" value="F:aldehyde dehydrogenase (NAD+) activity"/>
    <property type="evidence" value="ECO:0007669"/>
    <property type="project" value="TreeGrafter"/>
</dbReference>
<sequence length="107" mass="12299">MSLSNPAVHDEFVERLKYWNREFEGGEENEQMCQVVNERNFDRLKGLLEMSEGDRVYGGRMNRGRRYIQATVVIGVDVQDSLMSEELLGPICPVIKADYITANQTIK</sequence>
<dbReference type="InterPro" id="IPR012394">
    <property type="entry name" value="Aldehyde_DH_NAD(P)"/>
</dbReference>
<dbReference type="PANTHER" id="PTHR43570:SF16">
    <property type="entry name" value="ALDEHYDE DEHYDROGENASE TYPE III, ISOFORM Q"/>
    <property type="match status" value="1"/>
</dbReference>